<evidence type="ECO:0000256" key="2">
    <source>
        <dbReference type="ARBA" id="ARBA00001946"/>
    </source>
</evidence>
<evidence type="ECO:0000256" key="11">
    <source>
        <dbReference type="ARBA" id="ARBA00022759"/>
    </source>
</evidence>
<evidence type="ECO:0000256" key="16">
    <source>
        <dbReference type="RuleBase" id="RU003515"/>
    </source>
</evidence>
<evidence type="ECO:0000256" key="4">
    <source>
        <dbReference type="ARBA" id="ARBA00004496"/>
    </source>
</evidence>
<dbReference type="InterPro" id="IPR001352">
    <property type="entry name" value="RNase_HII/HIII"/>
</dbReference>
<evidence type="ECO:0000256" key="14">
    <source>
        <dbReference type="HAMAP-Rule" id="MF_00052"/>
    </source>
</evidence>
<dbReference type="GO" id="GO:0030145">
    <property type="term" value="F:manganese ion binding"/>
    <property type="evidence" value="ECO:0007669"/>
    <property type="project" value="UniProtKB-UniRule"/>
</dbReference>
<dbReference type="OrthoDB" id="9803420at2"/>
<dbReference type="HAMAP" id="MF_00052_B">
    <property type="entry name" value="RNase_HII_B"/>
    <property type="match status" value="1"/>
</dbReference>
<comment type="cofactor">
    <cofactor evidence="2">
        <name>Mg(2+)</name>
        <dbReference type="ChEBI" id="CHEBI:18420"/>
    </cofactor>
</comment>
<dbReference type="PROSITE" id="PS51975">
    <property type="entry name" value="RNASE_H_2"/>
    <property type="match status" value="1"/>
</dbReference>
<protein>
    <recommendedName>
        <fullName evidence="7 14">Ribonuclease HII</fullName>
        <shortName evidence="14">RNase HII</shortName>
        <ecNumber evidence="6 14">3.1.26.4</ecNumber>
    </recommendedName>
</protein>
<evidence type="ECO:0000256" key="13">
    <source>
        <dbReference type="ARBA" id="ARBA00023211"/>
    </source>
</evidence>
<dbReference type="Gene3D" id="3.30.420.10">
    <property type="entry name" value="Ribonuclease H-like superfamily/Ribonuclease H"/>
    <property type="match status" value="1"/>
</dbReference>
<evidence type="ECO:0000313" key="19">
    <source>
        <dbReference type="Proteomes" id="UP000186868"/>
    </source>
</evidence>
<dbReference type="AlphaFoldDB" id="A0A1U7HSZ4"/>
<feature type="domain" description="RNase H type-2" evidence="17">
    <location>
        <begin position="16"/>
        <end position="205"/>
    </location>
</feature>
<keyword evidence="10 14" id="KW-0479">Metal-binding</keyword>
<evidence type="ECO:0000256" key="1">
    <source>
        <dbReference type="ARBA" id="ARBA00000077"/>
    </source>
</evidence>
<dbReference type="NCBIfam" id="NF010537">
    <property type="entry name" value="PRK13925.1"/>
    <property type="match status" value="1"/>
</dbReference>
<evidence type="ECO:0000256" key="3">
    <source>
        <dbReference type="ARBA" id="ARBA00004065"/>
    </source>
</evidence>
<comment type="subcellular location">
    <subcellularLocation>
        <location evidence="4 14">Cytoplasm</location>
    </subcellularLocation>
</comment>
<evidence type="ECO:0000256" key="10">
    <source>
        <dbReference type="ARBA" id="ARBA00022723"/>
    </source>
</evidence>
<dbReference type="EMBL" id="MRCB01000001">
    <property type="protein sequence ID" value="OKH26702.1"/>
    <property type="molecule type" value="Genomic_DNA"/>
</dbReference>
<dbReference type="EC" id="3.1.26.4" evidence="6 14"/>
<gene>
    <name evidence="14" type="primary">rnhB</name>
    <name evidence="18" type="ORF">NIES593_01235</name>
</gene>
<evidence type="ECO:0000256" key="9">
    <source>
        <dbReference type="ARBA" id="ARBA00022722"/>
    </source>
</evidence>
<dbReference type="Proteomes" id="UP000186868">
    <property type="component" value="Unassembled WGS sequence"/>
</dbReference>
<evidence type="ECO:0000256" key="8">
    <source>
        <dbReference type="ARBA" id="ARBA00022490"/>
    </source>
</evidence>
<dbReference type="NCBIfam" id="NF000595">
    <property type="entry name" value="PRK00015.1-3"/>
    <property type="match status" value="1"/>
</dbReference>
<dbReference type="SUPFAM" id="SSF53098">
    <property type="entry name" value="Ribonuclease H-like"/>
    <property type="match status" value="1"/>
</dbReference>
<keyword evidence="9 14" id="KW-0540">Nuclease</keyword>
<evidence type="ECO:0000313" key="18">
    <source>
        <dbReference type="EMBL" id="OKH26702.1"/>
    </source>
</evidence>
<evidence type="ECO:0000256" key="15">
    <source>
        <dbReference type="PROSITE-ProRule" id="PRU01319"/>
    </source>
</evidence>
<reference evidence="18 19" key="1">
    <citation type="submission" date="2016-11" db="EMBL/GenBank/DDBJ databases">
        <title>Draft Genome Sequences of Nine Cyanobacterial Strains from Diverse Habitats.</title>
        <authorList>
            <person name="Zhu T."/>
            <person name="Hou S."/>
            <person name="Lu X."/>
            <person name="Hess W.R."/>
        </authorList>
    </citation>
    <scope>NUCLEOTIDE SEQUENCE [LARGE SCALE GENOMIC DNA]</scope>
    <source>
        <strain evidence="18 19">NIES-593</strain>
    </source>
</reference>
<dbReference type="GO" id="GO:0004523">
    <property type="term" value="F:RNA-DNA hybrid ribonuclease activity"/>
    <property type="evidence" value="ECO:0007669"/>
    <property type="project" value="UniProtKB-UniRule"/>
</dbReference>
<keyword evidence="11 14" id="KW-0255">Endonuclease</keyword>
<dbReference type="CDD" id="cd07182">
    <property type="entry name" value="RNase_HII_bacteria_HII_like"/>
    <property type="match status" value="1"/>
</dbReference>
<dbReference type="GO" id="GO:0003723">
    <property type="term" value="F:RNA binding"/>
    <property type="evidence" value="ECO:0007669"/>
    <property type="project" value="UniProtKB-UniRule"/>
</dbReference>
<dbReference type="PANTHER" id="PTHR10954:SF18">
    <property type="entry name" value="RIBONUCLEASE HII"/>
    <property type="match status" value="1"/>
</dbReference>
<dbReference type="InterPro" id="IPR024567">
    <property type="entry name" value="RNase_HII/HIII_dom"/>
</dbReference>
<keyword evidence="8 14" id="KW-0963">Cytoplasm</keyword>
<dbReference type="Pfam" id="PF01351">
    <property type="entry name" value="RNase_HII"/>
    <property type="match status" value="1"/>
</dbReference>
<keyword evidence="12 14" id="KW-0378">Hydrolase</keyword>
<keyword evidence="19" id="KW-1185">Reference proteome</keyword>
<dbReference type="InterPro" id="IPR022898">
    <property type="entry name" value="RNase_HII"/>
</dbReference>
<accession>A0A1U7HSZ4</accession>
<dbReference type="InterPro" id="IPR012337">
    <property type="entry name" value="RNaseH-like_sf"/>
</dbReference>
<dbReference type="InterPro" id="IPR036397">
    <property type="entry name" value="RNaseH_sf"/>
</dbReference>
<dbReference type="STRING" id="1921803.NIES593_01235"/>
<feature type="binding site" evidence="14 15">
    <location>
        <position position="118"/>
    </location>
    <ligand>
        <name>a divalent metal cation</name>
        <dbReference type="ChEBI" id="CHEBI:60240"/>
    </ligand>
</feature>
<comment type="similarity">
    <text evidence="5 14 16">Belongs to the RNase HII family.</text>
</comment>
<organism evidence="18 19">
    <name type="scientific">Hydrococcus rivularis NIES-593</name>
    <dbReference type="NCBI Taxonomy" id="1921803"/>
    <lineage>
        <taxon>Bacteria</taxon>
        <taxon>Bacillati</taxon>
        <taxon>Cyanobacteriota</taxon>
        <taxon>Cyanophyceae</taxon>
        <taxon>Pleurocapsales</taxon>
        <taxon>Hydrococcaceae</taxon>
        <taxon>Hydrococcus</taxon>
    </lineage>
</organism>
<comment type="function">
    <text evidence="3 14 16">Endonuclease that specifically degrades the RNA of RNA-DNA hybrids.</text>
</comment>
<comment type="catalytic activity">
    <reaction evidence="1 14 15 16">
        <text>Endonucleolytic cleavage to 5'-phosphomonoester.</text>
        <dbReference type="EC" id="3.1.26.4"/>
    </reaction>
</comment>
<evidence type="ECO:0000259" key="17">
    <source>
        <dbReference type="PROSITE" id="PS51975"/>
    </source>
</evidence>
<name>A0A1U7HSZ4_9CYAN</name>
<evidence type="ECO:0000256" key="6">
    <source>
        <dbReference type="ARBA" id="ARBA00012180"/>
    </source>
</evidence>
<dbReference type="RefSeq" id="WP_073597837.1">
    <property type="nucleotide sequence ID" value="NZ_MRCB01000001.1"/>
</dbReference>
<dbReference type="GO" id="GO:0005737">
    <property type="term" value="C:cytoplasm"/>
    <property type="evidence" value="ECO:0007669"/>
    <property type="project" value="UniProtKB-SubCell"/>
</dbReference>
<evidence type="ECO:0000256" key="12">
    <source>
        <dbReference type="ARBA" id="ARBA00022801"/>
    </source>
</evidence>
<keyword evidence="13 14" id="KW-0464">Manganese</keyword>
<dbReference type="PANTHER" id="PTHR10954">
    <property type="entry name" value="RIBONUCLEASE H2 SUBUNIT A"/>
    <property type="match status" value="1"/>
</dbReference>
<sequence length="205" mass="22609">MDFDASWLYTFSSSETLVAGVDEVGRGCLFGPVVAAAVVVPLSAISRLIEIGVKDSKQLSAKRRLELSQQIKEFVSAYQVGYASVREIERLNILHASLLAMKRSVDRLKVQPAICLVDGKQAIPNLTIVQKNIIKGDERSPVIAAASIVAKVWRDELIVRLARKYPEYDLASNKGYGTAKHLLALQQYGASRQHRMSFASCQVSF</sequence>
<dbReference type="GO" id="GO:0032299">
    <property type="term" value="C:ribonuclease H2 complex"/>
    <property type="evidence" value="ECO:0007669"/>
    <property type="project" value="TreeGrafter"/>
</dbReference>
<dbReference type="GO" id="GO:0006298">
    <property type="term" value="P:mismatch repair"/>
    <property type="evidence" value="ECO:0007669"/>
    <property type="project" value="TreeGrafter"/>
</dbReference>
<comment type="cofactor">
    <cofactor evidence="14 15">
        <name>Mn(2+)</name>
        <dbReference type="ChEBI" id="CHEBI:29035"/>
    </cofactor>
    <cofactor evidence="14 15">
        <name>Mg(2+)</name>
        <dbReference type="ChEBI" id="CHEBI:18420"/>
    </cofactor>
    <text evidence="14 15">Manganese or magnesium. Binds 1 divalent metal ion per monomer in the absence of substrate. May bind a second metal ion after substrate binding.</text>
</comment>
<evidence type="ECO:0000256" key="5">
    <source>
        <dbReference type="ARBA" id="ARBA00007383"/>
    </source>
</evidence>
<comment type="caution">
    <text evidence="18">The sequence shown here is derived from an EMBL/GenBank/DDBJ whole genome shotgun (WGS) entry which is preliminary data.</text>
</comment>
<feature type="binding site" evidence="14 15">
    <location>
        <position position="23"/>
    </location>
    <ligand>
        <name>a divalent metal cation</name>
        <dbReference type="ChEBI" id="CHEBI:60240"/>
    </ligand>
</feature>
<feature type="binding site" evidence="14 15">
    <location>
        <position position="22"/>
    </location>
    <ligand>
        <name>a divalent metal cation</name>
        <dbReference type="ChEBI" id="CHEBI:60240"/>
    </ligand>
</feature>
<proteinExistence type="inferred from homology"/>
<evidence type="ECO:0000256" key="7">
    <source>
        <dbReference type="ARBA" id="ARBA00019179"/>
    </source>
</evidence>
<dbReference type="GO" id="GO:0043137">
    <property type="term" value="P:DNA replication, removal of RNA primer"/>
    <property type="evidence" value="ECO:0007669"/>
    <property type="project" value="TreeGrafter"/>
</dbReference>